<feature type="region of interest" description="Disordered" evidence="1">
    <location>
        <begin position="1"/>
        <end position="37"/>
    </location>
</feature>
<evidence type="ECO:0000256" key="1">
    <source>
        <dbReference type="SAM" id="MobiDB-lite"/>
    </source>
</evidence>
<dbReference type="AlphaFoldDB" id="A0A7Z0BKL2"/>
<gene>
    <name evidence="2" type="ORF">HNR06_002884</name>
</gene>
<dbReference type="InterPro" id="IPR036170">
    <property type="entry name" value="YezG-like_sf"/>
</dbReference>
<name>A0A7Z0BKL2_9ACTN</name>
<evidence type="ECO:0000313" key="2">
    <source>
        <dbReference type="EMBL" id="NYH53295.1"/>
    </source>
</evidence>
<proteinExistence type="predicted"/>
<accession>A0A7Z0BKL2</accession>
<comment type="caution">
    <text evidence="2">The sequence shown here is derived from an EMBL/GenBank/DDBJ whole genome shotgun (WGS) entry which is preliminary data.</text>
</comment>
<dbReference type="SUPFAM" id="SSF160424">
    <property type="entry name" value="BH3703-like"/>
    <property type="match status" value="1"/>
</dbReference>
<protein>
    <submittedName>
        <fullName evidence="2">Uncharacterized protein</fullName>
    </submittedName>
</protein>
<sequence>METPGLQGPNRHRARNQRAHRPVRGGNQSTGVPPARFDVTYDYDEDPGITFPTAFGFTTDLKYFPRDEDHIPGWLREKLREEAEGRAME</sequence>
<feature type="compositionally biased region" description="Basic residues" evidence="1">
    <location>
        <begin position="10"/>
        <end position="23"/>
    </location>
</feature>
<dbReference type="EMBL" id="JACCHL010000001">
    <property type="protein sequence ID" value="NYH53295.1"/>
    <property type="molecule type" value="Genomic_DNA"/>
</dbReference>
<reference evidence="2 3" key="1">
    <citation type="submission" date="2020-07" db="EMBL/GenBank/DDBJ databases">
        <title>Sequencing the genomes of 1000 actinobacteria strains.</title>
        <authorList>
            <person name="Klenk H.-P."/>
        </authorList>
    </citation>
    <scope>NUCLEOTIDE SEQUENCE [LARGE SCALE GENOMIC DNA]</scope>
    <source>
        <strain evidence="2 3">DSM 45278</strain>
    </source>
</reference>
<organism evidence="2 3">
    <name type="scientific">Nocardiopsis sinuspersici</name>
    <dbReference type="NCBI Taxonomy" id="501010"/>
    <lineage>
        <taxon>Bacteria</taxon>
        <taxon>Bacillati</taxon>
        <taxon>Actinomycetota</taxon>
        <taxon>Actinomycetes</taxon>
        <taxon>Streptosporangiales</taxon>
        <taxon>Nocardiopsidaceae</taxon>
        <taxon>Nocardiopsis</taxon>
    </lineage>
</organism>
<evidence type="ECO:0000313" key="3">
    <source>
        <dbReference type="Proteomes" id="UP000584931"/>
    </source>
</evidence>
<dbReference type="Proteomes" id="UP000584931">
    <property type="component" value="Unassembled WGS sequence"/>
</dbReference>